<organism evidence="1 2">
    <name type="scientific">Candidatus Zambryskibacteria bacterium RIFCSPLOWO2_01_FULL_39_39</name>
    <dbReference type="NCBI Taxonomy" id="1802758"/>
    <lineage>
        <taxon>Bacteria</taxon>
        <taxon>Candidatus Zambryskiibacteriota</taxon>
    </lineage>
</organism>
<proteinExistence type="predicted"/>
<sequence length="68" mass="7831">MSSMTFKIKQAEPKSKNVTISFDAQKFERIAGNFGFFNQDFLESLNRAEKDIKAGRVQKIKSLAFLRK</sequence>
<dbReference type="Proteomes" id="UP000177707">
    <property type="component" value="Unassembled WGS sequence"/>
</dbReference>
<evidence type="ECO:0000313" key="2">
    <source>
        <dbReference type="Proteomes" id="UP000177707"/>
    </source>
</evidence>
<comment type="caution">
    <text evidence="1">The sequence shown here is derived from an EMBL/GenBank/DDBJ whole genome shotgun (WGS) entry which is preliminary data.</text>
</comment>
<name>A0A1G2TY33_9BACT</name>
<dbReference type="STRING" id="1802758.A3A96_03515"/>
<evidence type="ECO:0000313" key="1">
    <source>
        <dbReference type="EMBL" id="OHB02049.1"/>
    </source>
</evidence>
<reference evidence="1 2" key="1">
    <citation type="journal article" date="2016" name="Nat. Commun.">
        <title>Thousands of microbial genomes shed light on interconnected biogeochemical processes in an aquifer system.</title>
        <authorList>
            <person name="Anantharaman K."/>
            <person name="Brown C.T."/>
            <person name="Hug L.A."/>
            <person name="Sharon I."/>
            <person name="Castelle C.J."/>
            <person name="Probst A.J."/>
            <person name="Thomas B.C."/>
            <person name="Singh A."/>
            <person name="Wilkins M.J."/>
            <person name="Karaoz U."/>
            <person name="Brodie E.L."/>
            <person name="Williams K.H."/>
            <person name="Hubbard S.S."/>
            <person name="Banfield J.F."/>
        </authorList>
    </citation>
    <scope>NUCLEOTIDE SEQUENCE [LARGE SCALE GENOMIC DNA]</scope>
</reference>
<accession>A0A1G2TY33</accession>
<protein>
    <submittedName>
        <fullName evidence="1">Uncharacterized protein</fullName>
    </submittedName>
</protein>
<dbReference type="EMBL" id="MHWB01000008">
    <property type="protein sequence ID" value="OHB02049.1"/>
    <property type="molecule type" value="Genomic_DNA"/>
</dbReference>
<dbReference type="AlphaFoldDB" id="A0A1G2TY33"/>
<gene>
    <name evidence="1" type="ORF">A3A96_03515</name>
</gene>